<dbReference type="EMBL" id="CP034459">
    <property type="protein sequence ID" value="QBM89682.1"/>
    <property type="molecule type" value="Genomic_DNA"/>
</dbReference>
<proteinExistence type="predicted"/>
<dbReference type="GO" id="GO:0005737">
    <property type="term" value="C:cytoplasm"/>
    <property type="evidence" value="ECO:0007669"/>
    <property type="project" value="TreeGrafter"/>
</dbReference>
<feature type="region of interest" description="Disordered" evidence="1">
    <location>
        <begin position="265"/>
        <end position="284"/>
    </location>
</feature>
<evidence type="ECO:0000259" key="2">
    <source>
        <dbReference type="PROSITE" id="PS50858"/>
    </source>
</evidence>
<dbReference type="InterPro" id="IPR005607">
    <property type="entry name" value="BSD_dom"/>
</dbReference>
<dbReference type="InterPro" id="IPR051494">
    <property type="entry name" value="BSD_domain-containing"/>
</dbReference>
<feature type="region of interest" description="Disordered" evidence="1">
    <location>
        <begin position="289"/>
        <end position="353"/>
    </location>
</feature>
<dbReference type="Proteomes" id="UP000292447">
    <property type="component" value="Chromosome IV"/>
</dbReference>
<evidence type="ECO:0000313" key="3">
    <source>
        <dbReference type="EMBL" id="QBM89682.1"/>
    </source>
</evidence>
<sequence length="353" mass="38968">MEFTDPVIPHDDLTKQEEVDKDNKGKSSILAVSRIENEIDEVYTLIEAKFTKFWRSTSRNVLATQSGSSQPAQAGPELSPQMQKIDSPLNDESEAERVNCNTSEDAFNAPPLDLASLSIQANRALDDLDSRLEYVERSAGKLVNSITTYFSGGPTPDSAAGLSSTTRDIPSISTIPGEAYGSTRYDMELFKLHTTPGMYLSADADQVLELSNFVVDDKTQEIEILLKRYSETLEIVMNALVPTKLPYDLFWYRYFKQVSKLRSGEKARKELLQPSEDEIDSTGGRAFRLSATTSRGESQGSPAASSASGEDTEGRTSANKSEKEEGQEVEEGEEEDDFSWDDGDDDEDGESDT</sequence>
<feature type="compositionally biased region" description="Acidic residues" evidence="1">
    <location>
        <begin position="327"/>
        <end position="353"/>
    </location>
</feature>
<dbReference type="SUPFAM" id="SSF140383">
    <property type="entry name" value="BSD domain-like"/>
    <property type="match status" value="1"/>
</dbReference>
<organism evidence="3 4">
    <name type="scientific">Metschnikowia aff. pulcherrima</name>
    <dbReference type="NCBI Taxonomy" id="2163413"/>
    <lineage>
        <taxon>Eukaryota</taxon>
        <taxon>Fungi</taxon>
        <taxon>Dikarya</taxon>
        <taxon>Ascomycota</taxon>
        <taxon>Saccharomycotina</taxon>
        <taxon>Pichiomycetes</taxon>
        <taxon>Metschnikowiaceae</taxon>
        <taxon>Metschnikowia</taxon>
    </lineage>
</organism>
<dbReference type="AlphaFoldDB" id="A0A4P6XQ89"/>
<name>A0A4P6XQ89_9ASCO</name>
<protein>
    <submittedName>
        <fullName evidence="3">BSD domain-containing protein</fullName>
    </submittedName>
</protein>
<evidence type="ECO:0000313" key="4">
    <source>
        <dbReference type="Proteomes" id="UP000292447"/>
    </source>
</evidence>
<dbReference type="Pfam" id="PF03909">
    <property type="entry name" value="BSD"/>
    <property type="match status" value="1"/>
</dbReference>
<feature type="domain" description="BSD" evidence="2">
    <location>
        <begin position="209"/>
        <end position="262"/>
    </location>
</feature>
<feature type="compositionally biased region" description="Basic and acidic residues" evidence="1">
    <location>
        <begin position="8"/>
        <end position="25"/>
    </location>
</feature>
<feature type="region of interest" description="Disordered" evidence="1">
    <location>
        <begin position="64"/>
        <end position="96"/>
    </location>
</feature>
<dbReference type="PANTHER" id="PTHR16019">
    <property type="entry name" value="SYNAPSE-ASSOCIATED PROTEIN"/>
    <property type="match status" value="1"/>
</dbReference>
<gene>
    <name evidence="3" type="primary">MPUL0D07620</name>
    <name evidence="3" type="ORF">METSCH_D07620</name>
</gene>
<dbReference type="PANTHER" id="PTHR16019:SF5">
    <property type="entry name" value="BSD DOMAIN-CONTAINING PROTEIN 1"/>
    <property type="match status" value="1"/>
</dbReference>
<dbReference type="PROSITE" id="PS50858">
    <property type="entry name" value="BSD"/>
    <property type="match status" value="1"/>
</dbReference>
<dbReference type="SMART" id="SM00751">
    <property type="entry name" value="BSD"/>
    <property type="match status" value="1"/>
</dbReference>
<feature type="compositionally biased region" description="Low complexity" evidence="1">
    <location>
        <begin position="296"/>
        <end position="309"/>
    </location>
</feature>
<dbReference type="InterPro" id="IPR035925">
    <property type="entry name" value="BSD_dom_sf"/>
</dbReference>
<keyword evidence="4" id="KW-1185">Reference proteome</keyword>
<feature type="region of interest" description="Disordered" evidence="1">
    <location>
        <begin position="1"/>
        <end position="25"/>
    </location>
</feature>
<dbReference type="Gene3D" id="1.10.3970.10">
    <property type="entry name" value="BSD domain"/>
    <property type="match status" value="1"/>
</dbReference>
<accession>A0A4P6XQ89</accession>
<reference evidence="4" key="1">
    <citation type="submission" date="2019-03" db="EMBL/GenBank/DDBJ databases">
        <title>Snf2 controls pulcherriminic acid biosynthesis and connects pigmentation and antifungal activity of the yeast Metschnikowia pulcherrima.</title>
        <authorList>
            <person name="Gore-Lloyd D."/>
            <person name="Sumann I."/>
            <person name="Brachmann A.O."/>
            <person name="Schneeberger K."/>
            <person name="Ortiz-Merino R.A."/>
            <person name="Moreno-Beltran M."/>
            <person name="Schlaefli M."/>
            <person name="Kirner P."/>
            <person name="Santos Kron A."/>
            <person name="Wolfe K.H."/>
            <person name="Piel J."/>
            <person name="Ahrens C.H."/>
            <person name="Henk D."/>
            <person name="Freimoser F.M."/>
        </authorList>
    </citation>
    <scope>NUCLEOTIDE SEQUENCE [LARGE SCALE GENOMIC DNA]</scope>
    <source>
        <strain evidence="4">APC 1.2</strain>
    </source>
</reference>
<evidence type="ECO:0000256" key="1">
    <source>
        <dbReference type="SAM" id="MobiDB-lite"/>
    </source>
</evidence>